<dbReference type="SUPFAM" id="SSF51004">
    <property type="entry name" value="C-terminal (heme d1) domain of cytochrome cd1-nitrite reductase"/>
    <property type="match status" value="1"/>
</dbReference>
<dbReference type="AlphaFoldDB" id="A0AA89HZP0"/>
<dbReference type="EMBL" id="AYZB01000066">
    <property type="protein sequence ID" value="KRM20644.1"/>
    <property type="molecule type" value="Genomic_DNA"/>
</dbReference>
<dbReference type="PANTHER" id="PTHR30344:SF1">
    <property type="entry name" value="6-PHOSPHOGLUCONOLACTONASE"/>
    <property type="match status" value="1"/>
</dbReference>
<sequence>MNMLYSNSIDEGSLIMTEQVLIGGYTRRVGKGIYRGIFDATTATVSDIQPYIKLDNASYLAISKRNILYTVIKDGEQGGIAAYDLTQDSPTFLNAVLAVGAPPAYVAIDEERQLVYAANYHKGEILVYRIQADGRLALASTTVHEGHGPRPEQASAHVHYTDLTPDKRLVVCDLGTDELTTYSVDDTGQLTQVATYKSTPGFGTRHLVFHPNHKTAYLLGELSSEVTVLEYHATDGSFTALNTYSMLPNDWHKANGGAAIRVSKDGNFLYASNRGYNSIVVYAISEDRRRLREIQQMSTDGEFPRDFNLSADDSFLLAVNQNSDNGTLYRRDAVTGLLSACQKGLSTPEGVCVLFH</sequence>
<organism evidence="2 3">
    <name type="scientific">Latilactobacillus graminis DSM 20719</name>
    <dbReference type="NCBI Taxonomy" id="1423752"/>
    <lineage>
        <taxon>Bacteria</taxon>
        <taxon>Bacillati</taxon>
        <taxon>Bacillota</taxon>
        <taxon>Bacilli</taxon>
        <taxon>Lactobacillales</taxon>
        <taxon>Lactobacillaceae</taxon>
        <taxon>Latilactobacillus</taxon>
    </lineage>
</organism>
<accession>A0AA89HZP0</accession>
<dbReference type="InterPro" id="IPR015943">
    <property type="entry name" value="WD40/YVTN_repeat-like_dom_sf"/>
</dbReference>
<dbReference type="PANTHER" id="PTHR30344">
    <property type="entry name" value="6-PHOSPHOGLUCONOLACTONASE-RELATED"/>
    <property type="match status" value="1"/>
</dbReference>
<reference evidence="2 3" key="1">
    <citation type="journal article" date="2015" name="Genome Announc.">
        <title>Expanding the biotechnology potential of lactobacilli through comparative genomics of 213 strains and associated genera.</title>
        <authorList>
            <person name="Sun Z."/>
            <person name="Harris H.M."/>
            <person name="McCann A."/>
            <person name="Guo C."/>
            <person name="Argimon S."/>
            <person name="Zhang W."/>
            <person name="Yang X."/>
            <person name="Jeffery I.B."/>
            <person name="Cooney J.C."/>
            <person name="Kagawa T.F."/>
            <person name="Liu W."/>
            <person name="Song Y."/>
            <person name="Salvetti E."/>
            <person name="Wrobel A."/>
            <person name="Rasinkangas P."/>
            <person name="Parkhill J."/>
            <person name="Rea M.C."/>
            <person name="O'Sullivan O."/>
            <person name="Ritari J."/>
            <person name="Douillard F.P."/>
            <person name="Paul Ross R."/>
            <person name="Yang R."/>
            <person name="Briner A.E."/>
            <person name="Felis G.E."/>
            <person name="de Vos W.M."/>
            <person name="Barrangou R."/>
            <person name="Klaenhammer T.R."/>
            <person name="Caufield P.W."/>
            <person name="Cui Y."/>
            <person name="Zhang H."/>
            <person name="O'Toole P.W."/>
        </authorList>
    </citation>
    <scope>NUCLEOTIDE SEQUENCE [LARGE SCALE GENOMIC DNA]</scope>
    <source>
        <strain evidence="2 3">DSM 20719</strain>
    </source>
</reference>
<protein>
    <recommendedName>
        <fullName evidence="4">6-phosphogluconolactonase</fullName>
    </recommendedName>
</protein>
<comment type="caution">
    <text evidence="2">The sequence shown here is derived from an EMBL/GenBank/DDBJ whole genome shotgun (WGS) entry which is preliminary data.</text>
</comment>
<gene>
    <name evidence="2" type="ORF">FC90_GL000005</name>
</gene>
<dbReference type="InterPro" id="IPR019405">
    <property type="entry name" value="Lactonase_7-beta_prop"/>
</dbReference>
<dbReference type="Proteomes" id="UP000050823">
    <property type="component" value="Unassembled WGS sequence"/>
</dbReference>
<evidence type="ECO:0000313" key="3">
    <source>
        <dbReference type="Proteomes" id="UP000050823"/>
    </source>
</evidence>
<evidence type="ECO:0008006" key="4">
    <source>
        <dbReference type="Google" id="ProtNLM"/>
    </source>
</evidence>
<proteinExistence type="inferred from homology"/>
<dbReference type="InterPro" id="IPR050282">
    <property type="entry name" value="Cycloisomerase_2"/>
</dbReference>
<dbReference type="InterPro" id="IPR011048">
    <property type="entry name" value="Haem_d1_sf"/>
</dbReference>
<dbReference type="GO" id="GO:0017057">
    <property type="term" value="F:6-phosphogluconolactonase activity"/>
    <property type="evidence" value="ECO:0007669"/>
    <property type="project" value="TreeGrafter"/>
</dbReference>
<evidence type="ECO:0000256" key="1">
    <source>
        <dbReference type="ARBA" id="ARBA00005564"/>
    </source>
</evidence>
<name>A0AA89HZP0_9LACO</name>
<dbReference type="GO" id="GO:0005829">
    <property type="term" value="C:cytosol"/>
    <property type="evidence" value="ECO:0007669"/>
    <property type="project" value="TreeGrafter"/>
</dbReference>
<dbReference type="Gene3D" id="2.130.10.10">
    <property type="entry name" value="YVTN repeat-like/Quinoprotein amine dehydrogenase"/>
    <property type="match status" value="1"/>
</dbReference>
<dbReference type="Pfam" id="PF10282">
    <property type="entry name" value="Lactonase"/>
    <property type="match status" value="1"/>
</dbReference>
<comment type="similarity">
    <text evidence="1">Belongs to the cycloisomerase 2 family.</text>
</comment>
<evidence type="ECO:0000313" key="2">
    <source>
        <dbReference type="EMBL" id="KRM20644.1"/>
    </source>
</evidence>